<dbReference type="AlphaFoldDB" id="A0A3N5CEW5"/>
<keyword evidence="3" id="KW-1185">Reference proteome</keyword>
<dbReference type="Proteomes" id="UP000277108">
    <property type="component" value="Unassembled WGS sequence"/>
</dbReference>
<protein>
    <submittedName>
        <fullName evidence="2">Uncharacterized protein</fullName>
    </submittedName>
</protein>
<feature type="transmembrane region" description="Helical" evidence="1">
    <location>
        <begin position="21"/>
        <end position="39"/>
    </location>
</feature>
<evidence type="ECO:0000313" key="2">
    <source>
        <dbReference type="EMBL" id="RPF57665.1"/>
    </source>
</evidence>
<reference evidence="2 3" key="1">
    <citation type="submission" date="2018-11" db="EMBL/GenBank/DDBJ databases">
        <title>Genomic Encyclopedia of Type Strains, Phase IV (KMG-IV): sequencing the most valuable type-strain genomes for metagenomic binning, comparative biology and taxonomic classification.</title>
        <authorList>
            <person name="Goeker M."/>
        </authorList>
    </citation>
    <scope>NUCLEOTIDE SEQUENCE [LARGE SCALE GENOMIC DNA]</scope>
    <source>
        <strain evidence="2 3">DSM 29158</strain>
    </source>
</reference>
<sequence length="139" mass="15780">MINKLLDMLFGINTPDAFFRLFLIEPVIFVIIAFIVALLSKKAWLGFATILLLNILDNIFQIHLTQDGFKLIEGLGFNITNLISTKIITTWIPLNEFGILKPILAHLGAFVHNIFPMFYEFLFLGLIFVTPIAKKTQIA</sequence>
<name>A0A3N5CEW5_9BACL</name>
<feature type="transmembrane region" description="Helical" evidence="1">
    <location>
        <begin position="75"/>
        <end position="94"/>
    </location>
</feature>
<feature type="transmembrane region" description="Helical" evidence="1">
    <location>
        <begin position="114"/>
        <end position="133"/>
    </location>
</feature>
<evidence type="ECO:0000313" key="3">
    <source>
        <dbReference type="Proteomes" id="UP000277108"/>
    </source>
</evidence>
<evidence type="ECO:0000256" key="1">
    <source>
        <dbReference type="SAM" id="Phobius"/>
    </source>
</evidence>
<proteinExistence type="predicted"/>
<keyword evidence="1" id="KW-0812">Transmembrane</keyword>
<dbReference type="EMBL" id="RKRK01000002">
    <property type="protein sequence ID" value="RPF57665.1"/>
    <property type="molecule type" value="Genomic_DNA"/>
</dbReference>
<feature type="transmembrane region" description="Helical" evidence="1">
    <location>
        <begin position="45"/>
        <end position="63"/>
    </location>
</feature>
<keyword evidence="1" id="KW-1133">Transmembrane helix</keyword>
<accession>A0A3N5CEW5</accession>
<keyword evidence="1" id="KW-0472">Membrane</keyword>
<dbReference type="RefSeq" id="WP_123807256.1">
    <property type="nucleotide sequence ID" value="NZ_RKRK01000002.1"/>
</dbReference>
<organism evidence="2 3">
    <name type="scientific">Abyssicoccus albus</name>
    <dbReference type="NCBI Taxonomy" id="1817405"/>
    <lineage>
        <taxon>Bacteria</taxon>
        <taxon>Bacillati</taxon>
        <taxon>Bacillota</taxon>
        <taxon>Bacilli</taxon>
        <taxon>Bacillales</taxon>
        <taxon>Abyssicoccaceae</taxon>
    </lineage>
</organism>
<gene>
    <name evidence="2" type="ORF">EDD62_0294</name>
</gene>
<comment type="caution">
    <text evidence="2">The sequence shown here is derived from an EMBL/GenBank/DDBJ whole genome shotgun (WGS) entry which is preliminary data.</text>
</comment>